<accession>A0A0N1J5P4</accession>
<dbReference type="InterPro" id="IPR036388">
    <property type="entry name" value="WH-like_DNA-bd_sf"/>
</dbReference>
<dbReference type="Gene3D" id="1.10.10.10">
    <property type="entry name" value="Winged helix-like DNA-binding domain superfamily/Winged helix DNA-binding domain"/>
    <property type="match status" value="1"/>
</dbReference>
<dbReference type="RefSeq" id="WP_054057348.1">
    <property type="nucleotide sequence ID" value="NZ_JSYZ01000023.1"/>
</dbReference>
<keyword evidence="3" id="KW-0804">Transcription</keyword>
<dbReference type="InterPro" id="IPR000792">
    <property type="entry name" value="Tscrpt_reg_LuxR_C"/>
</dbReference>
<dbReference type="SUPFAM" id="SSF46894">
    <property type="entry name" value="C-terminal effector domain of the bipartite response regulators"/>
    <property type="match status" value="1"/>
</dbReference>
<dbReference type="GO" id="GO:0006355">
    <property type="term" value="P:regulation of DNA-templated transcription"/>
    <property type="evidence" value="ECO:0007669"/>
    <property type="project" value="InterPro"/>
</dbReference>
<evidence type="ECO:0000256" key="3">
    <source>
        <dbReference type="ARBA" id="ARBA00023163"/>
    </source>
</evidence>
<dbReference type="PANTHER" id="PTHR43214:SF41">
    <property type="entry name" value="NITRATE_NITRITE RESPONSE REGULATOR PROTEIN NARP"/>
    <property type="match status" value="1"/>
</dbReference>
<keyword evidence="6" id="KW-1185">Reference proteome</keyword>
<protein>
    <submittedName>
        <fullName evidence="5">Response regulator containing a CheY-like receiver domain and an HTH DNA-binding domain</fullName>
    </submittedName>
</protein>
<keyword evidence="1" id="KW-0805">Transcription regulation</keyword>
<comment type="caution">
    <text evidence="5">The sequence shown here is derived from an EMBL/GenBank/DDBJ whole genome shotgun (WGS) entry which is preliminary data.</text>
</comment>
<proteinExistence type="predicted"/>
<dbReference type="STRING" id="50340.PF66_05370"/>
<dbReference type="PRINTS" id="PR00038">
    <property type="entry name" value="HTHLUXR"/>
</dbReference>
<evidence type="ECO:0000256" key="2">
    <source>
        <dbReference type="ARBA" id="ARBA00023125"/>
    </source>
</evidence>
<dbReference type="OrthoDB" id="6120865at2"/>
<dbReference type="InterPro" id="IPR016032">
    <property type="entry name" value="Sig_transdc_resp-reg_C-effctor"/>
</dbReference>
<sequence>MSSPTGNMLLSLFSSALLDIQRLANDRSVEHFHDAMLARLQGLVSFDKAWWGRAALIDGMLEEHRNHLFHLPADYLQDWRCIHEDDITLAMTHSHPGQAVIIDMHSTEGLRWLGARHSIQELLCVMVIDPLTQLSEHLALYRSPGQPRFSDTDRLLLDHVMPHLAAAISANQIRTLIAQRESLDSPHNLALAVCDRKGTLQCAERGFIERWLGCFADWSGPNLPIAITEGEQTLGTLQLSISRTGDLFVLAARPRTPLQRLSPREYDVAQGFGEGKTYKEVARELGLAPNTVRHHIRTIYTKLGVKDKARIAQLLRATPD</sequence>
<evidence type="ECO:0000256" key="1">
    <source>
        <dbReference type="ARBA" id="ARBA00023015"/>
    </source>
</evidence>
<evidence type="ECO:0000259" key="4">
    <source>
        <dbReference type="PROSITE" id="PS50043"/>
    </source>
</evidence>
<dbReference type="Pfam" id="PF00196">
    <property type="entry name" value="GerE"/>
    <property type="match status" value="1"/>
</dbReference>
<dbReference type="PANTHER" id="PTHR43214">
    <property type="entry name" value="TWO-COMPONENT RESPONSE REGULATOR"/>
    <property type="match status" value="1"/>
</dbReference>
<dbReference type="CDD" id="cd06170">
    <property type="entry name" value="LuxR_C_like"/>
    <property type="match status" value="1"/>
</dbReference>
<name>A0A0N1J5P4_9PSED</name>
<keyword evidence="2 5" id="KW-0238">DNA-binding</keyword>
<evidence type="ECO:0000313" key="6">
    <source>
        <dbReference type="Proteomes" id="UP000037931"/>
    </source>
</evidence>
<dbReference type="PATRIC" id="fig|50340.43.peg.3081"/>
<dbReference type="SMART" id="SM00421">
    <property type="entry name" value="HTH_LUXR"/>
    <property type="match status" value="1"/>
</dbReference>
<gene>
    <name evidence="5" type="ORF">PF66_05370</name>
</gene>
<feature type="domain" description="HTH luxR-type" evidence="4">
    <location>
        <begin position="254"/>
        <end position="319"/>
    </location>
</feature>
<evidence type="ECO:0000313" key="5">
    <source>
        <dbReference type="EMBL" id="KPA88138.1"/>
    </source>
</evidence>
<organism evidence="5 6">
    <name type="scientific">Pseudomonas asplenii</name>
    <dbReference type="NCBI Taxonomy" id="53407"/>
    <lineage>
        <taxon>Bacteria</taxon>
        <taxon>Pseudomonadati</taxon>
        <taxon>Pseudomonadota</taxon>
        <taxon>Gammaproteobacteria</taxon>
        <taxon>Pseudomonadales</taxon>
        <taxon>Pseudomonadaceae</taxon>
        <taxon>Pseudomonas</taxon>
    </lineage>
</organism>
<dbReference type="GO" id="GO:0003677">
    <property type="term" value="F:DNA binding"/>
    <property type="evidence" value="ECO:0007669"/>
    <property type="project" value="UniProtKB-KW"/>
</dbReference>
<dbReference type="PROSITE" id="PS50043">
    <property type="entry name" value="HTH_LUXR_2"/>
    <property type="match status" value="1"/>
</dbReference>
<reference evidence="5 6" key="1">
    <citation type="journal article" date="2015" name="PLoS ONE">
        <title>Rice-Infecting Pseudomonas Genomes Are Highly Accessorized and Harbor Multiple Putative Virulence Mechanisms to Cause Sheath Brown Rot.</title>
        <authorList>
            <person name="Quibod I.L."/>
            <person name="Grande G."/>
            <person name="Oreiro E.G."/>
            <person name="Borja F.N."/>
            <person name="Dossa G.S."/>
            <person name="Mauleon R."/>
            <person name="Cruz C.V."/>
            <person name="Oliva R."/>
        </authorList>
    </citation>
    <scope>NUCLEOTIDE SEQUENCE [LARGE SCALE GENOMIC DNA]</scope>
    <source>
        <strain evidence="5 6">IRRI 6609</strain>
    </source>
</reference>
<dbReference type="InterPro" id="IPR039420">
    <property type="entry name" value="WalR-like"/>
</dbReference>
<dbReference type="Proteomes" id="UP000037931">
    <property type="component" value="Unassembled WGS sequence"/>
</dbReference>
<dbReference type="EMBL" id="JSYZ01000023">
    <property type="protein sequence ID" value="KPA88138.1"/>
    <property type="molecule type" value="Genomic_DNA"/>
</dbReference>
<dbReference type="AlphaFoldDB" id="A0A0N1J5P4"/>